<sequence>MPLFVVLLVAVVAELAVLVAVGHAIGVLPTIGLLVAAAFLGSWLLRREGRRALGEFREAARTRRPPAHEMSDGVLIAAGGLLIIVPGFISDVCGLVCLFPPTRALLRKRMVRAAEKRSQAVQDQVWLHTQRVYREHGATAPGDDVIDGEVVSVTEDDETGHSGPQLPRTRRPGGPSHA</sequence>
<comment type="caution">
    <text evidence="3">The sequence shown here is derived from an EMBL/GenBank/DDBJ whole genome shotgun (WGS) entry which is preliminary data.</text>
</comment>
<keyword evidence="2" id="KW-1133">Transmembrane helix</keyword>
<evidence type="ECO:0000256" key="2">
    <source>
        <dbReference type="SAM" id="Phobius"/>
    </source>
</evidence>
<dbReference type="InterPro" id="IPR007313">
    <property type="entry name" value="FxsA"/>
</dbReference>
<dbReference type="RefSeq" id="WP_263248371.1">
    <property type="nucleotide sequence ID" value="NZ_BAABLT010000026.1"/>
</dbReference>
<keyword evidence="2" id="KW-0812">Transmembrane</keyword>
<feature type="transmembrane region" description="Helical" evidence="2">
    <location>
        <begin position="73"/>
        <end position="101"/>
    </location>
</feature>
<organism evidence="3 4">
    <name type="scientific">Saccharopolyspora rosea</name>
    <dbReference type="NCBI Taxonomy" id="524884"/>
    <lineage>
        <taxon>Bacteria</taxon>
        <taxon>Bacillati</taxon>
        <taxon>Actinomycetota</taxon>
        <taxon>Actinomycetes</taxon>
        <taxon>Pseudonocardiales</taxon>
        <taxon>Pseudonocardiaceae</taxon>
        <taxon>Saccharopolyspora</taxon>
    </lineage>
</organism>
<dbReference type="PANTHER" id="PTHR35335:SF1">
    <property type="entry name" value="UPF0716 PROTEIN FXSA"/>
    <property type="match status" value="1"/>
</dbReference>
<dbReference type="PANTHER" id="PTHR35335">
    <property type="entry name" value="UPF0716 PROTEIN FXSA"/>
    <property type="match status" value="1"/>
</dbReference>
<protein>
    <submittedName>
        <fullName evidence="3">FxsA family protein</fullName>
    </submittedName>
</protein>
<dbReference type="Proteomes" id="UP001597018">
    <property type="component" value="Unassembled WGS sequence"/>
</dbReference>
<evidence type="ECO:0000313" key="3">
    <source>
        <dbReference type="EMBL" id="MFD0922039.1"/>
    </source>
</evidence>
<keyword evidence="2" id="KW-0472">Membrane</keyword>
<reference evidence="4" key="1">
    <citation type="journal article" date="2019" name="Int. J. Syst. Evol. Microbiol.">
        <title>The Global Catalogue of Microorganisms (GCM) 10K type strain sequencing project: providing services to taxonomists for standard genome sequencing and annotation.</title>
        <authorList>
            <consortium name="The Broad Institute Genomics Platform"/>
            <consortium name="The Broad Institute Genome Sequencing Center for Infectious Disease"/>
            <person name="Wu L."/>
            <person name="Ma J."/>
        </authorList>
    </citation>
    <scope>NUCLEOTIDE SEQUENCE [LARGE SCALE GENOMIC DNA]</scope>
    <source>
        <strain evidence="4">CCUG 56401</strain>
    </source>
</reference>
<proteinExistence type="predicted"/>
<evidence type="ECO:0000313" key="4">
    <source>
        <dbReference type="Proteomes" id="UP001597018"/>
    </source>
</evidence>
<accession>A0ABW3FW14</accession>
<keyword evidence="4" id="KW-1185">Reference proteome</keyword>
<evidence type="ECO:0000256" key="1">
    <source>
        <dbReference type="SAM" id="MobiDB-lite"/>
    </source>
</evidence>
<dbReference type="EMBL" id="JBHTIW010000017">
    <property type="protein sequence ID" value="MFD0922039.1"/>
    <property type="molecule type" value="Genomic_DNA"/>
</dbReference>
<dbReference type="Pfam" id="PF04186">
    <property type="entry name" value="FxsA"/>
    <property type="match status" value="1"/>
</dbReference>
<gene>
    <name evidence="3" type="ORF">ACFQ16_20025</name>
</gene>
<feature type="region of interest" description="Disordered" evidence="1">
    <location>
        <begin position="154"/>
        <end position="178"/>
    </location>
</feature>
<name>A0ABW3FW14_9PSEU</name>
<dbReference type="NCBIfam" id="NF008528">
    <property type="entry name" value="PRK11463.1-2"/>
    <property type="match status" value="1"/>
</dbReference>